<dbReference type="PATRIC" id="fig|879305.3.peg.891"/>
<evidence type="ECO:0000259" key="1">
    <source>
        <dbReference type="Pfam" id="PF13472"/>
    </source>
</evidence>
<reference evidence="2 3" key="1">
    <citation type="submission" date="2011-01" db="EMBL/GenBank/DDBJ databases">
        <authorList>
            <person name="Durkin A.S."/>
            <person name="Madupu R."/>
            <person name="Torralba M."/>
            <person name="Gillis M."/>
            <person name="Methe B."/>
            <person name="Sutton G."/>
            <person name="Nelson K.E."/>
        </authorList>
    </citation>
    <scope>NUCLEOTIDE SEQUENCE [LARGE SCALE GENOMIC DNA]</scope>
    <source>
        <strain evidence="2 3">ACS-065-V-Col13</strain>
    </source>
</reference>
<evidence type="ECO:0000313" key="3">
    <source>
        <dbReference type="Proteomes" id="UP000005286"/>
    </source>
</evidence>
<evidence type="ECO:0000313" key="2">
    <source>
        <dbReference type="EMBL" id="EGC82065.1"/>
    </source>
</evidence>
<proteinExistence type="predicted"/>
<protein>
    <submittedName>
        <fullName evidence="2">GDSL-like protein</fullName>
    </submittedName>
</protein>
<keyword evidence="3" id="KW-1185">Reference proteome</keyword>
<dbReference type="SUPFAM" id="SSF52266">
    <property type="entry name" value="SGNH hydrolase"/>
    <property type="match status" value="1"/>
</dbReference>
<name>F0GVR0_9FIRM</name>
<sequence>MKIICLGDSFTEGYLVYDKNYTRFLEKAGFVVRNLGVNGSVTEEMLNRYKRFMEEEKDDVLVVFGGSNDFLNGVSVEFAYQNLKSILDISKATRKIVILPPYVEEEEIYSFYKEANKKVDYLYEKLITLKDSYNFSLIDARKISGRYIDGIHLDSDFHKKLAEKIIREIDD</sequence>
<dbReference type="Pfam" id="PF13472">
    <property type="entry name" value="Lipase_GDSL_2"/>
    <property type="match status" value="1"/>
</dbReference>
<dbReference type="EMBL" id="AEXM01000018">
    <property type="protein sequence ID" value="EGC82065.1"/>
    <property type="molecule type" value="Genomic_DNA"/>
</dbReference>
<dbReference type="Gene3D" id="3.40.50.1110">
    <property type="entry name" value="SGNH hydrolase"/>
    <property type="match status" value="1"/>
</dbReference>
<dbReference type="InterPro" id="IPR051532">
    <property type="entry name" value="Ester_Hydrolysis_Enzymes"/>
</dbReference>
<dbReference type="RefSeq" id="WP_004834887.1">
    <property type="nucleotide sequence ID" value="NZ_AEXM01000018.1"/>
</dbReference>
<comment type="caution">
    <text evidence="2">The sequence shown here is derived from an EMBL/GenBank/DDBJ whole genome shotgun (WGS) entry which is preliminary data.</text>
</comment>
<dbReference type="eggNOG" id="COG2755">
    <property type="taxonomic scope" value="Bacteria"/>
</dbReference>
<organism evidence="2 3">
    <name type="scientific">Anaerococcus prevotii ACS-065-V-Col13</name>
    <dbReference type="NCBI Taxonomy" id="879305"/>
    <lineage>
        <taxon>Bacteria</taxon>
        <taxon>Bacillati</taxon>
        <taxon>Bacillota</taxon>
        <taxon>Tissierellia</taxon>
        <taxon>Tissierellales</taxon>
        <taxon>Peptoniphilaceae</taxon>
        <taxon>Anaerococcus</taxon>
    </lineage>
</organism>
<accession>F0GVR0</accession>
<dbReference type="InterPro" id="IPR036514">
    <property type="entry name" value="SGNH_hydro_sf"/>
</dbReference>
<feature type="domain" description="SGNH hydrolase-type esterase" evidence="1">
    <location>
        <begin position="5"/>
        <end position="154"/>
    </location>
</feature>
<gene>
    <name evidence="2" type="ORF">HMPREF9290_0665</name>
</gene>
<dbReference type="STRING" id="879305.HMPREF9290_0665"/>
<dbReference type="PANTHER" id="PTHR30383">
    <property type="entry name" value="THIOESTERASE 1/PROTEASE 1/LYSOPHOSPHOLIPASE L1"/>
    <property type="match status" value="1"/>
</dbReference>
<dbReference type="AlphaFoldDB" id="F0GVR0"/>
<dbReference type="Proteomes" id="UP000005286">
    <property type="component" value="Unassembled WGS sequence"/>
</dbReference>
<dbReference type="InterPro" id="IPR013830">
    <property type="entry name" value="SGNH_hydro"/>
</dbReference>